<reference evidence="10" key="1">
    <citation type="journal article" date="2015" name="Nature">
        <title>Complex archaea that bridge the gap between prokaryotes and eukaryotes.</title>
        <authorList>
            <person name="Spang A."/>
            <person name="Saw J.H."/>
            <person name="Jorgensen S.L."/>
            <person name="Zaremba-Niedzwiedzka K."/>
            <person name="Martijn J."/>
            <person name="Lind A.E."/>
            <person name="van Eijk R."/>
            <person name="Schleper C."/>
            <person name="Guy L."/>
            <person name="Ettema T.J."/>
        </authorList>
    </citation>
    <scope>NUCLEOTIDE SEQUENCE</scope>
</reference>
<evidence type="ECO:0000256" key="2">
    <source>
        <dbReference type="ARBA" id="ARBA00022603"/>
    </source>
</evidence>
<dbReference type="SFLD" id="SFLDG01082">
    <property type="entry name" value="B12-binding_domain_containing"/>
    <property type="match status" value="1"/>
</dbReference>
<dbReference type="Pfam" id="PF04055">
    <property type="entry name" value="Radical_SAM"/>
    <property type="match status" value="1"/>
</dbReference>
<dbReference type="InterPro" id="IPR007197">
    <property type="entry name" value="rSAM"/>
</dbReference>
<organism evidence="10">
    <name type="scientific">marine sediment metagenome</name>
    <dbReference type="NCBI Taxonomy" id="412755"/>
    <lineage>
        <taxon>unclassified sequences</taxon>
        <taxon>metagenomes</taxon>
        <taxon>ecological metagenomes</taxon>
    </lineage>
</organism>
<keyword evidence="5" id="KW-0479">Metal-binding</keyword>
<comment type="caution">
    <text evidence="10">The sequence shown here is derived from an EMBL/GenBank/DDBJ whole genome shotgun (WGS) entry which is preliminary data.</text>
</comment>
<dbReference type="SFLD" id="SFLDG01123">
    <property type="entry name" value="methyltransferase_(Class_B)"/>
    <property type="match status" value="1"/>
</dbReference>
<evidence type="ECO:0000259" key="9">
    <source>
        <dbReference type="PROSITE" id="PS51918"/>
    </source>
</evidence>
<sequence>MKILLLNPPRWNELVGKNPSIIEKHRGFNPPLGLLYLASTIKKITNYDVEVLDAQPLKLTYSQLENYFRGKSFDVVGISAMTFTLIDAYKTAKLIKKIMPTTKVILGGTHVHLFPHETKNLEGVDFAFMGEAELSLVEFLKNLKNPAYYHKIPGLIYRNTEGKIIENDFEPLDNLDELPFPERKLLNIKNYNSLLSKASLSTTIISSRGCPFRCAFCDRPLSPITSHFRFRDAKNVADEICECVELGIKDFLFYDDTFTVSKERVLDFCEEIIKRKLEIRWDIRTRVDIVDEEMLKMLKKAGCVAIHYGVESGSDKILKVIRKGFNVKKVKEIFKLTKKLKIETLAYFMIGLPLENLEDIQNTLDLAKELKPDYAHFTIFSPYPGTEFYRLGLEKGIIKKDIWKEFARNPKEEFKIPVWEENFTREQLYEMIVKFYKSFYLRPSYVLSRSIKARSKGELIKKARAGLSVLTMKKEKIDTL</sequence>
<dbReference type="InterPro" id="IPR051198">
    <property type="entry name" value="BchE-like"/>
</dbReference>
<dbReference type="SUPFAM" id="SSF52242">
    <property type="entry name" value="Cobalamin (vitamin B12)-binding domain"/>
    <property type="match status" value="1"/>
</dbReference>
<dbReference type="PROSITE" id="PS51332">
    <property type="entry name" value="B12_BINDING"/>
    <property type="match status" value="1"/>
</dbReference>
<dbReference type="Gene3D" id="3.40.50.280">
    <property type="entry name" value="Cobalamin-binding domain"/>
    <property type="match status" value="1"/>
</dbReference>
<proteinExistence type="predicted"/>
<dbReference type="InterPro" id="IPR058240">
    <property type="entry name" value="rSAM_sf"/>
</dbReference>
<evidence type="ECO:0000256" key="1">
    <source>
        <dbReference type="ARBA" id="ARBA00001966"/>
    </source>
</evidence>
<dbReference type="AlphaFoldDB" id="A0A0F9R849"/>
<keyword evidence="6" id="KW-0408">Iron</keyword>
<keyword evidence="3" id="KW-0808">Transferase</keyword>
<dbReference type="SUPFAM" id="SSF102114">
    <property type="entry name" value="Radical SAM enzymes"/>
    <property type="match status" value="1"/>
</dbReference>
<dbReference type="InterPro" id="IPR006638">
    <property type="entry name" value="Elp3/MiaA/NifB-like_rSAM"/>
</dbReference>
<comment type="cofactor">
    <cofactor evidence="1">
        <name>[4Fe-4S] cluster</name>
        <dbReference type="ChEBI" id="CHEBI:49883"/>
    </cofactor>
</comment>
<dbReference type="GO" id="GO:0046872">
    <property type="term" value="F:metal ion binding"/>
    <property type="evidence" value="ECO:0007669"/>
    <property type="project" value="UniProtKB-KW"/>
</dbReference>
<dbReference type="InterPro" id="IPR034466">
    <property type="entry name" value="Methyltransferase_Class_B"/>
</dbReference>
<accession>A0A0F9R849</accession>
<evidence type="ECO:0000256" key="3">
    <source>
        <dbReference type="ARBA" id="ARBA00022679"/>
    </source>
</evidence>
<dbReference type="SMART" id="SM00729">
    <property type="entry name" value="Elp3"/>
    <property type="match status" value="1"/>
</dbReference>
<evidence type="ECO:0000256" key="7">
    <source>
        <dbReference type="ARBA" id="ARBA00023014"/>
    </source>
</evidence>
<dbReference type="PANTHER" id="PTHR43409">
    <property type="entry name" value="ANAEROBIC MAGNESIUM-PROTOPORPHYRIN IX MONOMETHYL ESTER CYCLASE-RELATED"/>
    <property type="match status" value="1"/>
</dbReference>
<dbReference type="Pfam" id="PF02310">
    <property type="entry name" value="B12-binding"/>
    <property type="match status" value="1"/>
</dbReference>
<dbReference type="SFLD" id="SFLDS00029">
    <property type="entry name" value="Radical_SAM"/>
    <property type="match status" value="1"/>
</dbReference>
<feature type="domain" description="B12-binding" evidence="8">
    <location>
        <begin position="17"/>
        <end position="150"/>
    </location>
</feature>
<dbReference type="GO" id="GO:0003824">
    <property type="term" value="F:catalytic activity"/>
    <property type="evidence" value="ECO:0007669"/>
    <property type="project" value="InterPro"/>
</dbReference>
<dbReference type="EMBL" id="LAZR01003904">
    <property type="protein sequence ID" value="KKN13613.1"/>
    <property type="molecule type" value="Genomic_DNA"/>
</dbReference>
<evidence type="ECO:0000259" key="8">
    <source>
        <dbReference type="PROSITE" id="PS51332"/>
    </source>
</evidence>
<dbReference type="CDD" id="cd01335">
    <property type="entry name" value="Radical_SAM"/>
    <property type="match status" value="1"/>
</dbReference>
<name>A0A0F9R849_9ZZZZ</name>
<dbReference type="Gene3D" id="3.80.30.20">
    <property type="entry name" value="tm_1862 like domain"/>
    <property type="match status" value="1"/>
</dbReference>
<dbReference type="CDD" id="cd02068">
    <property type="entry name" value="radical_SAM_B12_BD"/>
    <property type="match status" value="1"/>
</dbReference>
<evidence type="ECO:0000313" key="10">
    <source>
        <dbReference type="EMBL" id="KKN13613.1"/>
    </source>
</evidence>
<gene>
    <name evidence="10" type="ORF">LCGC14_1004680</name>
</gene>
<dbReference type="InterPro" id="IPR006158">
    <property type="entry name" value="Cobalamin-bd"/>
</dbReference>
<dbReference type="PANTHER" id="PTHR43409:SF7">
    <property type="entry name" value="BLL1977 PROTEIN"/>
    <property type="match status" value="1"/>
</dbReference>
<keyword evidence="2" id="KW-0489">Methyltransferase</keyword>
<keyword evidence="4" id="KW-0949">S-adenosyl-L-methionine</keyword>
<evidence type="ECO:0000256" key="4">
    <source>
        <dbReference type="ARBA" id="ARBA00022691"/>
    </source>
</evidence>
<dbReference type="GO" id="GO:0051539">
    <property type="term" value="F:4 iron, 4 sulfur cluster binding"/>
    <property type="evidence" value="ECO:0007669"/>
    <property type="project" value="UniProtKB-KW"/>
</dbReference>
<evidence type="ECO:0000256" key="5">
    <source>
        <dbReference type="ARBA" id="ARBA00022723"/>
    </source>
</evidence>
<dbReference type="PROSITE" id="PS51918">
    <property type="entry name" value="RADICAL_SAM"/>
    <property type="match status" value="1"/>
</dbReference>
<evidence type="ECO:0000256" key="6">
    <source>
        <dbReference type="ARBA" id="ARBA00023004"/>
    </source>
</evidence>
<dbReference type="GO" id="GO:0031419">
    <property type="term" value="F:cobalamin binding"/>
    <property type="evidence" value="ECO:0007669"/>
    <property type="project" value="InterPro"/>
</dbReference>
<dbReference type="InterPro" id="IPR023404">
    <property type="entry name" value="rSAM_horseshoe"/>
</dbReference>
<protein>
    <submittedName>
        <fullName evidence="10">Uncharacterized protein</fullName>
    </submittedName>
</protein>
<feature type="domain" description="Radical SAM core" evidence="9">
    <location>
        <begin position="196"/>
        <end position="421"/>
    </location>
</feature>
<dbReference type="InterPro" id="IPR036724">
    <property type="entry name" value="Cobalamin-bd_sf"/>
</dbReference>
<keyword evidence="7" id="KW-0411">Iron-sulfur</keyword>